<keyword evidence="3" id="KW-1185">Reference proteome</keyword>
<dbReference type="Proteomes" id="UP000887116">
    <property type="component" value="Unassembled WGS sequence"/>
</dbReference>
<evidence type="ECO:0000313" key="2">
    <source>
        <dbReference type="EMBL" id="GFR01307.1"/>
    </source>
</evidence>
<dbReference type="AlphaFoldDB" id="A0A8X6GC65"/>
<proteinExistence type="predicted"/>
<keyword evidence="1" id="KW-1133">Transmembrane helix</keyword>
<evidence type="ECO:0000313" key="3">
    <source>
        <dbReference type="Proteomes" id="UP000887116"/>
    </source>
</evidence>
<sequence>MALIKLIRKRQNITHFGAPYNCNSGIATTLYKYLVNFLVTQKMKTSHLFVSYLFYFFIVIANIRYVIGGEYSEYPAYESKQEYHHHEYHHPPKKSANVDISIPIDFGTIAKLGVIGLTQLKLLMALGKVAGAGLGVGALGLSQLGKIALKVGPVHKGHGIAIDIGGGGGHHHYHEAKSHEYEPVEKHYHIPAEKHY</sequence>
<organism evidence="2 3">
    <name type="scientific">Trichonephila clavata</name>
    <name type="common">Joro spider</name>
    <name type="synonym">Nephila clavata</name>
    <dbReference type="NCBI Taxonomy" id="2740835"/>
    <lineage>
        <taxon>Eukaryota</taxon>
        <taxon>Metazoa</taxon>
        <taxon>Ecdysozoa</taxon>
        <taxon>Arthropoda</taxon>
        <taxon>Chelicerata</taxon>
        <taxon>Arachnida</taxon>
        <taxon>Araneae</taxon>
        <taxon>Araneomorphae</taxon>
        <taxon>Entelegynae</taxon>
        <taxon>Araneoidea</taxon>
        <taxon>Nephilidae</taxon>
        <taxon>Trichonephila</taxon>
    </lineage>
</organism>
<keyword evidence="1" id="KW-0812">Transmembrane</keyword>
<feature type="transmembrane region" description="Helical" evidence="1">
    <location>
        <begin position="48"/>
        <end position="67"/>
    </location>
</feature>
<protein>
    <submittedName>
        <fullName evidence="2">Uncharacterized protein</fullName>
    </submittedName>
</protein>
<comment type="caution">
    <text evidence="2">The sequence shown here is derived from an EMBL/GenBank/DDBJ whole genome shotgun (WGS) entry which is preliminary data.</text>
</comment>
<name>A0A8X6GC65_TRICU</name>
<dbReference type="OrthoDB" id="6435875at2759"/>
<feature type="transmembrane region" description="Helical" evidence="1">
    <location>
        <begin position="122"/>
        <end position="141"/>
    </location>
</feature>
<evidence type="ECO:0000256" key="1">
    <source>
        <dbReference type="SAM" id="Phobius"/>
    </source>
</evidence>
<accession>A0A8X6GC65</accession>
<keyword evidence="1" id="KW-0472">Membrane</keyword>
<dbReference type="EMBL" id="BMAO01015357">
    <property type="protein sequence ID" value="GFR01307.1"/>
    <property type="molecule type" value="Genomic_DNA"/>
</dbReference>
<gene>
    <name evidence="2" type="primary">AVEN_240958_1</name>
    <name evidence="2" type="ORF">TNCT_276651</name>
</gene>
<reference evidence="2" key="1">
    <citation type="submission" date="2020-07" db="EMBL/GenBank/DDBJ databases">
        <title>Multicomponent nature underlies the extraordinary mechanical properties of spider dragline silk.</title>
        <authorList>
            <person name="Kono N."/>
            <person name="Nakamura H."/>
            <person name="Mori M."/>
            <person name="Yoshida Y."/>
            <person name="Ohtoshi R."/>
            <person name="Malay A.D."/>
            <person name="Moran D.A.P."/>
            <person name="Tomita M."/>
            <person name="Numata K."/>
            <person name="Arakawa K."/>
        </authorList>
    </citation>
    <scope>NUCLEOTIDE SEQUENCE</scope>
</reference>